<dbReference type="AlphaFoldDB" id="A0A1H7S9B8"/>
<reference evidence="3" key="1">
    <citation type="submission" date="2016-10" db="EMBL/GenBank/DDBJ databases">
        <authorList>
            <person name="Varghese N."/>
        </authorList>
    </citation>
    <scope>NUCLEOTIDE SEQUENCE [LARGE SCALE GENOMIC DNA]</scope>
    <source>
        <strain evidence="3">DSM 45096 / BCRC 16803 / CGMCC 4.1857 / CIP 109030 / JCM 12277 / KCTC 19219 / NBRC 100920 / 33214</strain>
    </source>
</reference>
<feature type="compositionally biased region" description="Basic and acidic residues" evidence="1">
    <location>
        <begin position="295"/>
        <end position="392"/>
    </location>
</feature>
<dbReference type="RefSeq" id="WP_042444526.1">
    <property type="nucleotide sequence ID" value="NZ_BBPN01000007.1"/>
</dbReference>
<dbReference type="EMBL" id="FOAZ01000011">
    <property type="protein sequence ID" value="SEL69135.1"/>
    <property type="molecule type" value="Genomic_DNA"/>
</dbReference>
<feature type="region of interest" description="Disordered" evidence="1">
    <location>
        <begin position="555"/>
        <end position="580"/>
    </location>
</feature>
<keyword evidence="3" id="KW-1185">Reference proteome</keyword>
<dbReference type="STRING" id="235985.SAMN05414137_111239"/>
<feature type="region of interest" description="Disordered" evidence="1">
    <location>
        <begin position="1"/>
        <end position="24"/>
    </location>
</feature>
<evidence type="ECO:0000256" key="1">
    <source>
        <dbReference type="SAM" id="MobiDB-lite"/>
    </source>
</evidence>
<feature type="region of interest" description="Disordered" evidence="1">
    <location>
        <begin position="274"/>
        <end position="392"/>
    </location>
</feature>
<evidence type="ECO:0000313" key="3">
    <source>
        <dbReference type="Proteomes" id="UP000183015"/>
    </source>
</evidence>
<name>A0A1H7S9B8_STRJI</name>
<evidence type="ECO:0000313" key="2">
    <source>
        <dbReference type="EMBL" id="SEL69135.1"/>
    </source>
</evidence>
<organism evidence="2 3">
    <name type="scientific">Streptacidiphilus jiangxiensis</name>
    <dbReference type="NCBI Taxonomy" id="235985"/>
    <lineage>
        <taxon>Bacteria</taxon>
        <taxon>Bacillati</taxon>
        <taxon>Actinomycetota</taxon>
        <taxon>Actinomycetes</taxon>
        <taxon>Kitasatosporales</taxon>
        <taxon>Streptomycetaceae</taxon>
        <taxon>Streptacidiphilus</taxon>
    </lineage>
</organism>
<sequence>MGHGFLGRWRGEAPQEQPAQEVPPEVAWQVAALDEALHAFGRRLEEAASAGPAGSSPVDAHPPTEAEQLARDHLTQAQDAYQDALERAATARLDRDAERGAVFLDLRRGRAALRLHDDERAHSMRLTARIAPLREALSACRPPAGDPHAETELAKAEAAFASAVAAADGVAQDRDQLVEGALGKGGAALARIESRRLDEAHSTTLVGALQERVDLARADLAAEYAGATTPTDLVDGLRTVERQLRRARQSCAPTTPGSRLPAVRTAVASADAELEALETRRETARQARSRRERTRAREAEEHPERELAQQAEEHAERERAREAEERAERERAREAEERAKRQAAREREAEERERTRAREAEENAERTRIRQAEERAERERVREERERVREEREGQRRALQLAADIAALQAEVAAARPSWAEREADPVLTAEFGRAERALQTATANARGDDDDERRARAVAALRSGRAALDALAEIRRETPELADAVRAFRVRLAEAKRGEPMVDATVAAEYREARHALDEARSALRVPGPHRTARVFAAIGAGRAALLRMACRQAGQPVPPELARPEELGRPDWERTAGR</sequence>
<gene>
    <name evidence="2" type="ORF">SAMN05414137_111239</name>
</gene>
<feature type="compositionally biased region" description="Basic and acidic residues" evidence="1">
    <location>
        <begin position="564"/>
        <end position="580"/>
    </location>
</feature>
<accession>A0A1H7S9B8</accession>
<protein>
    <submittedName>
        <fullName evidence="2">Uncharacterized protein</fullName>
    </submittedName>
</protein>
<feature type="region of interest" description="Disordered" evidence="1">
    <location>
        <begin position="43"/>
        <end position="66"/>
    </location>
</feature>
<proteinExistence type="predicted"/>
<dbReference type="Proteomes" id="UP000183015">
    <property type="component" value="Unassembled WGS sequence"/>
</dbReference>
<feature type="compositionally biased region" description="Low complexity" evidence="1">
    <location>
        <begin position="47"/>
        <end position="57"/>
    </location>
</feature>
<feature type="compositionally biased region" description="Low complexity" evidence="1">
    <location>
        <begin position="12"/>
        <end position="24"/>
    </location>
</feature>